<comment type="caution">
    <text evidence="2">The sequence shown here is derived from an EMBL/GenBank/DDBJ whole genome shotgun (WGS) entry which is preliminary data.</text>
</comment>
<dbReference type="Proteomes" id="UP001595075">
    <property type="component" value="Unassembled WGS sequence"/>
</dbReference>
<evidence type="ECO:0000313" key="3">
    <source>
        <dbReference type="Proteomes" id="UP001595075"/>
    </source>
</evidence>
<evidence type="ECO:0000313" key="2">
    <source>
        <dbReference type="EMBL" id="KAL2072716.1"/>
    </source>
</evidence>
<sequence length="146" mass="16536">MVFWHASDLLLRGCNGGQHHLPNPSSRAAVRMEEMQGHLFRISSYLQLKFPPVPSPERACVLNLLDGPWAALRLLRQCSALQSSQVKSSLKRSNNTTPPIPTALRYRRLSQRLNLRVFSISIGYLFFASPILGMLQYFTPFIRIVG</sequence>
<keyword evidence="1" id="KW-1133">Transmembrane helix</keyword>
<keyword evidence="1" id="KW-0472">Membrane</keyword>
<gene>
    <name evidence="2" type="ORF">VTL71DRAFT_12059</name>
</gene>
<organism evidence="2 3">
    <name type="scientific">Oculimacula yallundae</name>
    <dbReference type="NCBI Taxonomy" id="86028"/>
    <lineage>
        <taxon>Eukaryota</taxon>
        <taxon>Fungi</taxon>
        <taxon>Dikarya</taxon>
        <taxon>Ascomycota</taxon>
        <taxon>Pezizomycotina</taxon>
        <taxon>Leotiomycetes</taxon>
        <taxon>Helotiales</taxon>
        <taxon>Ploettnerulaceae</taxon>
        <taxon>Oculimacula</taxon>
    </lineage>
</organism>
<name>A0ABR4CRX5_9HELO</name>
<evidence type="ECO:0000256" key="1">
    <source>
        <dbReference type="SAM" id="Phobius"/>
    </source>
</evidence>
<keyword evidence="3" id="KW-1185">Reference proteome</keyword>
<reference evidence="2 3" key="1">
    <citation type="journal article" date="2024" name="Commun. Biol.">
        <title>Comparative genomic analysis of thermophilic fungi reveals convergent evolutionary adaptations and gene losses.</title>
        <authorList>
            <person name="Steindorff A.S."/>
            <person name="Aguilar-Pontes M.V."/>
            <person name="Robinson A.J."/>
            <person name="Andreopoulos B."/>
            <person name="LaButti K."/>
            <person name="Kuo A."/>
            <person name="Mondo S."/>
            <person name="Riley R."/>
            <person name="Otillar R."/>
            <person name="Haridas S."/>
            <person name="Lipzen A."/>
            <person name="Grimwood J."/>
            <person name="Schmutz J."/>
            <person name="Clum A."/>
            <person name="Reid I.D."/>
            <person name="Moisan M.C."/>
            <person name="Butler G."/>
            <person name="Nguyen T.T.M."/>
            <person name="Dewar K."/>
            <person name="Conant G."/>
            <person name="Drula E."/>
            <person name="Henrissat B."/>
            <person name="Hansel C."/>
            <person name="Singer S."/>
            <person name="Hutchinson M.I."/>
            <person name="de Vries R.P."/>
            <person name="Natvig D.O."/>
            <person name="Powell A.J."/>
            <person name="Tsang A."/>
            <person name="Grigoriev I.V."/>
        </authorList>
    </citation>
    <scope>NUCLEOTIDE SEQUENCE [LARGE SCALE GENOMIC DNA]</scope>
    <source>
        <strain evidence="2 3">CBS 494.80</strain>
    </source>
</reference>
<protein>
    <submittedName>
        <fullName evidence="2">Uncharacterized protein</fullName>
    </submittedName>
</protein>
<proteinExistence type="predicted"/>
<dbReference type="EMBL" id="JAZHXI010000004">
    <property type="protein sequence ID" value="KAL2072716.1"/>
    <property type="molecule type" value="Genomic_DNA"/>
</dbReference>
<keyword evidence="1" id="KW-0812">Transmembrane</keyword>
<feature type="transmembrane region" description="Helical" evidence="1">
    <location>
        <begin position="115"/>
        <end position="138"/>
    </location>
</feature>
<accession>A0ABR4CRX5</accession>